<protein>
    <submittedName>
        <fullName evidence="2">DUF262 domain-containing protein</fullName>
    </submittedName>
</protein>
<dbReference type="Proteomes" id="UP000509418">
    <property type="component" value="Chromosome"/>
</dbReference>
<name>A0A7H8TA12_STRCX</name>
<dbReference type="InterPro" id="IPR004919">
    <property type="entry name" value="GmrSD_N"/>
</dbReference>
<feature type="domain" description="GmrSD restriction endonucleases N-terminal" evidence="1">
    <location>
        <begin position="22"/>
        <end position="111"/>
    </location>
</feature>
<reference evidence="2 3" key="1">
    <citation type="submission" date="2020-06" db="EMBL/GenBank/DDBJ databases">
        <title>Genome mining for natural products.</title>
        <authorList>
            <person name="Zhang B."/>
            <person name="Shi J."/>
            <person name="Ge H."/>
        </authorList>
    </citation>
    <scope>NUCLEOTIDE SEQUENCE [LARGE SCALE GENOMIC DNA]</scope>
    <source>
        <strain evidence="2 3">NA02069</strain>
    </source>
</reference>
<organism evidence="2 3">
    <name type="scientific">Streptomyces chartreusis</name>
    <dbReference type="NCBI Taxonomy" id="1969"/>
    <lineage>
        <taxon>Bacteria</taxon>
        <taxon>Bacillati</taxon>
        <taxon>Actinomycetota</taxon>
        <taxon>Actinomycetes</taxon>
        <taxon>Kitasatosporales</taxon>
        <taxon>Streptomycetaceae</taxon>
        <taxon>Streptomyces</taxon>
    </lineage>
</organism>
<evidence type="ECO:0000313" key="2">
    <source>
        <dbReference type="EMBL" id="QKZ20335.1"/>
    </source>
</evidence>
<dbReference type="Pfam" id="PF03235">
    <property type="entry name" value="GmrSD_N"/>
    <property type="match status" value="1"/>
</dbReference>
<dbReference type="EMBL" id="CP056041">
    <property type="protein sequence ID" value="QKZ20335.1"/>
    <property type="molecule type" value="Genomic_DNA"/>
</dbReference>
<dbReference type="PANTHER" id="PTHR39639">
    <property type="entry name" value="CHROMOSOME 16, WHOLE GENOME SHOTGUN SEQUENCE"/>
    <property type="match status" value="1"/>
</dbReference>
<evidence type="ECO:0000259" key="1">
    <source>
        <dbReference type="Pfam" id="PF03235"/>
    </source>
</evidence>
<evidence type="ECO:0000313" key="3">
    <source>
        <dbReference type="Proteomes" id="UP000509418"/>
    </source>
</evidence>
<accession>A0A7H8TA12</accession>
<dbReference type="AlphaFoldDB" id="A0A7H8TA12"/>
<keyword evidence="3" id="KW-1185">Reference proteome</keyword>
<dbReference type="RefSeq" id="WP_176576395.1">
    <property type="nucleotide sequence ID" value="NZ_CBDRGH010000036.1"/>
</dbReference>
<gene>
    <name evidence="2" type="ORF">HUT05_25085</name>
</gene>
<proteinExistence type="predicted"/>
<dbReference type="PANTHER" id="PTHR39639:SF1">
    <property type="entry name" value="DUF262 DOMAIN-CONTAINING PROTEIN"/>
    <property type="match status" value="1"/>
</dbReference>
<sequence>MTRQTGEPFDHISLNPTHITLGELVRRIDDRMLDLDPPYQRGNVWTVDQRMALVQSWLRGLPAGVVILSDRCNPNWVRAHGGKGPYDTGEPLWACVDGKQRFTTAVMWRKDEFAVPASWLKPSNVAATETTDDGPYVRFSGLSESGKRFVERYCSLLIAEAKECATVEQEAELYLLVNGGGTPQSTESMTNAARVAEGR</sequence>